<keyword evidence="1" id="KW-0732">Signal</keyword>
<dbReference type="Proteomes" id="UP000715965">
    <property type="component" value="Unassembled WGS sequence"/>
</dbReference>
<keyword evidence="3" id="KW-1185">Reference proteome</keyword>
<protein>
    <submittedName>
        <fullName evidence="2">Uncharacterized protein</fullName>
    </submittedName>
</protein>
<evidence type="ECO:0000313" key="2">
    <source>
        <dbReference type="EMBL" id="MBE7940714.1"/>
    </source>
</evidence>
<feature type="chain" id="PRO_5046305184" evidence="1">
    <location>
        <begin position="23"/>
        <end position="134"/>
    </location>
</feature>
<feature type="signal peptide" evidence="1">
    <location>
        <begin position="1"/>
        <end position="22"/>
    </location>
</feature>
<evidence type="ECO:0000313" key="3">
    <source>
        <dbReference type="Proteomes" id="UP000715965"/>
    </source>
</evidence>
<gene>
    <name evidence="2" type="ORF">IM725_09050</name>
</gene>
<comment type="caution">
    <text evidence="2">The sequence shown here is derived from an EMBL/GenBank/DDBJ whole genome shotgun (WGS) entry which is preliminary data.</text>
</comment>
<name>A0ABR9SFN3_9BURK</name>
<reference evidence="2 3" key="1">
    <citation type="submission" date="2020-10" db="EMBL/GenBank/DDBJ databases">
        <title>Draft genome of Ramlibacter aquaticus LMG 30558.</title>
        <authorList>
            <person name="Props R."/>
        </authorList>
    </citation>
    <scope>NUCLEOTIDE SEQUENCE [LARGE SCALE GENOMIC DNA]</scope>
    <source>
        <strain evidence="2 3">LMG 30558</strain>
    </source>
</reference>
<accession>A0ABR9SFN3</accession>
<organism evidence="2 3">
    <name type="scientific">Ramlibacter aquaticus</name>
    <dbReference type="NCBI Taxonomy" id="2780094"/>
    <lineage>
        <taxon>Bacteria</taxon>
        <taxon>Pseudomonadati</taxon>
        <taxon>Pseudomonadota</taxon>
        <taxon>Betaproteobacteria</taxon>
        <taxon>Burkholderiales</taxon>
        <taxon>Comamonadaceae</taxon>
        <taxon>Ramlibacter</taxon>
    </lineage>
</organism>
<dbReference type="RefSeq" id="WP_193780252.1">
    <property type="nucleotide sequence ID" value="NZ_JADDOJ010000029.1"/>
</dbReference>
<proteinExistence type="predicted"/>
<dbReference type="EMBL" id="JADDOJ010000029">
    <property type="protein sequence ID" value="MBE7940714.1"/>
    <property type="molecule type" value="Genomic_DNA"/>
</dbReference>
<evidence type="ECO:0000256" key="1">
    <source>
        <dbReference type="SAM" id="SignalP"/>
    </source>
</evidence>
<sequence>MRRSRLTALVVAAAFTVVAAVAAPLPARTSEAQMVGVTITPKDLPASGEWQFEVTMNTHVTPLEDDLAASAMLVDGQGRTYAPLAWRGDGPGAHHRKGVLAFAPITPRRAAIELRSQRRGEATPRSFKWTLPAQ</sequence>